<evidence type="ECO:0000313" key="2">
    <source>
        <dbReference type="EMBL" id="MBB5282212.1"/>
    </source>
</evidence>
<dbReference type="Proteomes" id="UP000557307">
    <property type="component" value="Unassembled WGS sequence"/>
</dbReference>
<keyword evidence="3" id="KW-1185">Reference proteome</keyword>
<keyword evidence="1" id="KW-0812">Transmembrane</keyword>
<evidence type="ECO:0000313" key="3">
    <source>
        <dbReference type="Proteomes" id="UP000557307"/>
    </source>
</evidence>
<dbReference type="AlphaFoldDB" id="A0A840TKX3"/>
<dbReference type="EMBL" id="JACHGF010000001">
    <property type="protein sequence ID" value="MBB5282212.1"/>
    <property type="molecule type" value="Genomic_DNA"/>
</dbReference>
<comment type="caution">
    <text evidence="2">The sequence shown here is derived from an EMBL/GenBank/DDBJ whole genome shotgun (WGS) entry which is preliminary data.</text>
</comment>
<protein>
    <submittedName>
        <fullName evidence="2">Uncharacterized protein</fullName>
    </submittedName>
</protein>
<sequence>MHQAGHSGYTLITIYLGKFAKYLCLWVIIFNFAILKAKIQRIIHIT</sequence>
<keyword evidence="1" id="KW-1133">Transmembrane helix</keyword>
<evidence type="ECO:0000256" key="1">
    <source>
        <dbReference type="SAM" id="Phobius"/>
    </source>
</evidence>
<reference evidence="2 3" key="1">
    <citation type="submission" date="2020-08" db="EMBL/GenBank/DDBJ databases">
        <title>Genomic Encyclopedia of Type Strains, Phase IV (KMG-IV): sequencing the most valuable type-strain genomes for metagenomic binning, comparative biology and taxonomic classification.</title>
        <authorList>
            <person name="Goeker M."/>
        </authorList>
    </citation>
    <scope>NUCLEOTIDE SEQUENCE [LARGE SCALE GENOMIC DNA]</scope>
    <source>
        <strain evidence="2 3">DSM 105074</strain>
    </source>
</reference>
<gene>
    <name evidence="2" type="ORF">HNQ92_000333</name>
</gene>
<feature type="transmembrane region" description="Helical" evidence="1">
    <location>
        <begin position="12"/>
        <end position="35"/>
    </location>
</feature>
<keyword evidence="1" id="KW-0472">Membrane</keyword>
<name>A0A840TKX3_9BACT</name>
<proteinExistence type="predicted"/>
<accession>A0A840TKX3</accession>
<organism evidence="2 3">
    <name type="scientific">Rhabdobacter roseus</name>
    <dbReference type="NCBI Taxonomy" id="1655419"/>
    <lineage>
        <taxon>Bacteria</taxon>
        <taxon>Pseudomonadati</taxon>
        <taxon>Bacteroidota</taxon>
        <taxon>Cytophagia</taxon>
        <taxon>Cytophagales</taxon>
        <taxon>Cytophagaceae</taxon>
        <taxon>Rhabdobacter</taxon>
    </lineage>
</organism>